<dbReference type="SUPFAM" id="SSF160240">
    <property type="entry name" value="Cation efflux protein cytoplasmic domain-like"/>
    <property type="match status" value="1"/>
</dbReference>
<reference evidence="9 10" key="1">
    <citation type="submission" date="2018-10" db="EMBL/GenBank/DDBJ databases">
        <title>The genome of Lysobacter enzymogenes OH11.</title>
        <authorList>
            <person name="Liu F."/>
            <person name="Zhao Y."/>
            <person name="Qian G."/>
            <person name="Chen Y."/>
            <person name="Xu H."/>
        </authorList>
    </citation>
    <scope>NUCLEOTIDE SEQUENCE [LARGE SCALE GENOMIC DNA]</scope>
    <source>
        <strain evidence="9 10">OH11</strain>
    </source>
</reference>
<evidence type="ECO:0000256" key="7">
    <source>
        <dbReference type="SAM" id="Phobius"/>
    </source>
</evidence>
<evidence type="ECO:0000256" key="2">
    <source>
        <dbReference type="ARBA" id="ARBA00022448"/>
    </source>
</evidence>
<evidence type="ECO:0000313" key="9">
    <source>
        <dbReference type="EMBL" id="ROU05265.1"/>
    </source>
</evidence>
<gene>
    <name evidence="9" type="ORF">D9T17_19260</name>
</gene>
<dbReference type="SUPFAM" id="SSF161111">
    <property type="entry name" value="Cation efflux protein transmembrane domain-like"/>
    <property type="match status" value="1"/>
</dbReference>
<keyword evidence="4" id="KW-0864">Zinc transport</keyword>
<dbReference type="Pfam" id="PF01545">
    <property type="entry name" value="Cation_efflux"/>
    <property type="match status" value="1"/>
</dbReference>
<dbReference type="AlphaFoldDB" id="A0A3N2RCV4"/>
<name>A0A3N2RCV4_LYSEN</name>
<keyword evidence="3 7" id="KW-0812">Transmembrane</keyword>
<feature type="transmembrane region" description="Helical" evidence="7">
    <location>
        <begin position="12"/>
        <end position="31"/>
    </location>
</feature>
<dbReference type="InterPro" id="IPR027469">
    <property type="entry name" value="Cation_efflux_TMD_sf"/>
</dbReference>
<feature type="transmembrane region" description="Helical" evidence="7">
    <location>
        <begin position="113"/>
        <end position="135"/>
    </location>
</feature>
<dbReference type="RefSeq" id="WP_123648946.1">
    <property type="nucleotide sequence ID" value="NZ_RCTY01000047.1"/>
</dbReference>
<feature type="domain" description="Cation efflux protein transmembrane" evidence="8">
    <location>
        <begin position="12"/>
        <end position="218"/>
    </location>
</feature>
<dbReference type="PANTHER" id="PTHR13414:SF9">
    <property type="entry name" value="PROTON-COUPLED ZINC ANTIPORTER SLC30A9, MITOCHONDRIAL"/>
    <property type="match status" value="1"/>
</dbReference>
<accession>A0A3N2RCV4</accession>
<dbReference type="GO" id="GO:0006829">
    <property type="term" value="P:zinc ion transport"/>
    <property type="evidence" value="ECO:0007669"/>
    <property type="project" value="UniProtKB-KW"/>
</dbReference>
<comment type="caution">
    <text evidence="9">The sequence shown here is derived from an EMBL/GenBank/DDBJ whole genome shotgun (WGS) entry which is preliminary data.</text>
</comment>
<sequence>MAGGGDSTRAILFALGANFAIAVAKGVAAFFTGSSAMLAETVHSLADCGNQGLLILGLKQAKRPPSPDYPLGYGKAIYFWSFLVAVMLFTVGGMFSLYEGIHKLQHPEPLKQWWWAAGVLVFGIVAEAISMRACLQEVAKARGQRNLWQWFRESRQAELVVIFGEDLAALLGLVLALGAVMMTVVTGNPVWDAIGTVSIGALLIIVAVFVAIEVKAMLIGQSVDPLRQQQIREFLDARPEIARVISLITLQLGNEVMVSVQAQMREEHSVAGLTEQINAVERAMKQAFPEVRWSFFEPDHKPAA</sequence>
<dbReference type="InterPro" id="IPR036837">
    <property type="entry name" value="Cation_efflux_CTD_sf"/>
</dbReference>
<evidence type="ECO:0000259" key="8">
    <source>
        <dbReference type="Pfam" id="PF01545"/>
    </source>
</evidence>
<feature type="transmembrane region" description="Helical" evidence="7">
    <location>
        <begin position="193"/>
        <end position="212"/>
    </location>
</feature>
<keyword evidence="4" id="KW-0406">Ion transport</keyword>
<dbReference type="InterPro" id="IPR002524">
    <property type="entry name" value="Cation_efflux"/>
</dbReference>
<dbReference type="InterPro" id="IPR040177">
    <property type="entry name" value="SLC30A9"/>
</dbReference>
<dbReference type="NCBIfam" id="TIGR01297">
    <property type="entry name" value="CDF"/>
    <property type="match status" value="1"/>
</dbReference>
<keyword evidence="4" id="KW-0862">Zinc</keyword>
<feature type="transmembrane region" description="Helical" evidence="7">
    <location>
        <begin position="77"/>
        <end position="98"/>
    </location>
</feature>
<protein>
    <submittedName>
        <fullName evidence="9">Cation transporter</fullName>
    </submittedName>
</protein>
<keyword evidence="6 7" id="KW-0472">Membrane</keyword>
<evidence type="ECO:0000256" key="5">
    <source>
        <dbReference type="ARBA" id="ARBA00022989"/>
    </source>
</evidence>
<organism evidence="9 10">
    <name type="scientific">Lysobacter enzymogenes</name>
    <dbReference type="NCBI Taxonomy" id="69"/>
    <lineage>
        <taxon>Bacteria</taxon>
        <taxon>Pseudomonadati</taxon>
        <taxon>Pseudomonadota</taxon>
        <taxon>Gammaproteobacteria</taxon>
        <taxon>Lysobacterales</taxon>
        <taxon>Lysobacteraceae</taxon>
        <taxon>Lysobacter</taxon>
    </lineage>
</organism>
<keyword evidence="2" id="KW-0813">Transport</keyword>
<dbReference type="GO" id="GO:0016020">
    <property type="term" value="C:membrane"/>
    <property type="evidence" value="ECO:0007669"/>
    <property type="project" value="UniProtKB-SubCell"/>
</dbReference>
<evidence type="ECO:0000256" key="6">
    <source>
        <dbReference type="ARBA" id="ARBA00023136"/>
    </source>
</evidence>
<proteinExistence type="predicted"/>
<evidence type="ECO:0000256" key="1">
    <source>
        <dbReference type="ARBA" id="ARBA00004141"/>
    </source>
</evidence>
<dbReference type="PANTHER" id="PTHR13414">
    <property type="entry name" value="HUEL-CATION TRANSPORTER"/>
    <property type="match status" value="1"/>
</dbReference>
<dbReference type="Proteomes" id="UP000275910">
    <property type="component" value="Unassembled WGS sequence"/>
</dbReference>
<evidence type="ECO:0000256" key="4">
    <source>
        <dbReference type="ARBA" id="ARBA00022906"/>
    </source>
</evidence>
<dbReference type="InterPro" id="IPR058533">
    <property type="entry name" value="Cation_efflux_TM"/>
</dbReference>
<comment type="subcellular location">
    <subcellularLocation>
        <location evidence="1">Membrane</location>
        <topology evidence="1">Multi-pass membrane protein</topology>
    </subcellularLocation>
</comment>
<dbReference type="Gene3D" id="3.30.70.1350">
    <property type="entry name" value="Cation efflux protein, cytoplasmic domain"/>
    <property type="match status" value="1"/>
</dbReference>
<dbReference type="GO" id="GO:0008324">
    <property type="term" value="F:monoatomic cation transmembrane transporter activity"/>
    <property type="evidence" value="ECO:0007669"/>
    <property type="project" value="InterPro"/>
</dbReference>
<keyword evidence="5 7" id="KW-1133">Transmembrane helix</keyword>
<feature type="transmembrane region" description="Helical" evidence="7">
    <location>
        <begin position="156"/>
        <end position="181"/>
    </location>
</feature>
<dbReference type="Gene3D" id="1.20.1510.10">
    <property type="entry name" value="Cation efflux protein transmembrane domain"/>
    <property type="match status" value="1"/>
</dbReference>
<evidence type="ECO:0000313" key="10">
    <source>
        <dbReference type="Proteomes" id="UP000275910"/>
    </source>
</evidence>
<evidence type="ECO:0000256" key="3">
    <source>
        <dbReference type="ARBA" id="ARBA00022692"/>
    </source>
</evidence>
<dbReference type="EMBL" id="RCTY01000047">
    <property type="protein sequence ID" value="ROU05265.1"/>
    <property type="molecule type" value="Genomic_DNA"/>
</dbReference>